<dbReference type="Proteomes" id="UP000392064">
    <property type="component" value="Chromosome"/>
</dbReference>
<name>A0A5Q2MN40_9ACTN</name>
<keyword evidence="4" id="KW-1185">Reference proteome</keyword>
<dbReference type="AlphaFoldDB" id="A0A5Q2MN40"/>
<sequence>MPKTLVKPGSPRSAVVTGGARGIGRAIAIELVGRGYEVLVTDVDGEGAERTAREIGAVAGMRLDVTDPAANREIAERAREIAPLGAWVCNAGVGADGDLTSLSVDQVRLMVDVNVLGVVWGVRAAADAFRNQASEGIRGGEIGILASLSAHAPVPGLSVYAATKAAVLSLTTSLASELHADRIRVHAICPDGVDTKMVEGFDVNGGAREILAAGVMLTPTRVAEELVGMFGTRRIYKTVPLWRGAIGRLATLWPSLALWADPLLRRLGARRLTKAGLRH</sequence>
<dbReference type="EMBL" id="CP045737">
    <property type="protein sequence ID" value="QGG41865.1"/>
    <property type="molecule type" value="Genomic_DNA"/>
</dbReference>
<dbReference type="InterPro" id="IPR020904">
    <property type="entry name" value="Sc_DH/Rdtase_CS"/>
</dbReference>
<dbReference type="RefSeq" id="WP_153653130.1">
    <property type="nucleotide sequence ID" value="NZ_CP045737.1"/>
</dbReference>
<dbReference type="InterPro" id="IPR036291">
    <property type="entry name" value="NAD(P)-bd_dom_sf"/>
</dbReference>
<dbReference type="PRINTS" id="PR00081">
    <property type="entry name" value="GDHRDH"/>
</dbReference>
<accession>A0A5Q2MN40</accession>
<keyword evidence="2" id="KW-0560">Oxidoreductase</keyword>
<gene>
    <name evidence="3" type="ORF">GEV26_11080</name>
</gene>
<evidence type="ECO:0000256" key="1">
    <source>
        <dbReference type="ARBA" id="ARBA00006484"/>
    </source>
</evidence>
<protein>
    <submittedName>
        <fullName evidence="3">SDR family NAD(P)-dependent oxidoreductase</fullName>
    </submittedName>
</protein>
<dbReference type="PROSITE" id="PS00061">
    <property type="entry name" value="ADH_SHORT"/>
    <property type="match status" value="1"/>
</dbReference>
<dbReference type="CDD" id="cd05233">
    <property type="entry name" value="SDR_c"/>
    <property type="match status" value="1"/>
</dbReference>
<dbReference type="PANTHER" id="PTHR43669:SF3">
    <property type="entry name" value="ALCOHOL DEHYDROGENASE, PUTATIVE (AFU_ORTHOLOGUE AFUA_3G03445)-RELATED"/>
    <property type="match status" value="1"/>
</dbReference>
<evidence type="ECO:0000313" key="4">
    <source>
        <dbReference type="Proteomes" id="UP000392064"/>
    </source>
</evidence>
<dbReference type="GO" id="GO:0016491">
    <property type="term" value="F:oxidoreductase activity"/>
    <property type="evidence" value="ECO:0007669"/>
    <property type="project" value="UniProtKB-KW"/>
</dbReference>
<evidence type="ECO:0000256" key="2">
    <source>
        <dbReference type="ARBA" id="ARBA00023002"/>
    </source>
</evidence>
<evidence type="ECO:0000313" key="3">
    <source>
        <dbReference type="EMBL" id="QGG41865.1"/>
    </source>
</evidence>
<dbReference type="SUPFAM" id="SSF51735">
    <property type="entry name" value="NAD(P)-binding Rossmann-fold domains"/>
    <property type="match status" value="1"/>
</dbReference>
<dbReference type="InterPro" id="IPR002347">
    <property type="entry name" value="SDR_fam"/>
</dbReference>
<dbReference type="PANTHER" id="PTHR43669">
    <property type="entry name" value="5-KETO-D-GLUCONATE 5-REDUCTASE"/>
    <property type="match status" value="1"/>
</dbReference>
<dbReference type="KEGG" id="aef:GEV26_11080"/>
<dbReference type="Pfam" id="PF00106">
    <property type="entry name" value="adh_short"/>
    <property type="match status" value="1"/>
</dbReference>
<comment type="similarity">
    <text evidence="1">Belongs to the short-chain dehydrogenases/reductases (SDR) family.</text>
</comment>
<dbReference type="Gene3D" id="3.40.50.720">
    <property type="entry name" value="NAD(P)-binding Rossmann-like Domain"/>
    <property type="match status" value="1"/>
</dbReference>
<organism evidence="3 4">
    <name type="scientific">Aeromicrobium yanjiei</name>
    <dbReference type="NCBI Taxonomy" id="2662028"/>
    <lineage>
        <taxon>Bacteria</taxon>
        <taxon>Bacillati</taxon>
        <taxon>Actinomycetota</taxon>
        <taxon>Actinomycetes</taxon>
        <taxon>Propionibacteriales</taxon>
        <taxon>Nocardioidaceae</taxon>
        <taxon>Aeromicrobium</taxon>
    </lineage>
</organism>
<reference evidence="3 4" key="1">
    <citation type="submission" date="2019-11" db="EMBL/GenBank/DDBJ databases">
        <authorList>
            <person name="Li J."/>
        </authorList>
    </citation>
    <scope>NUCLEOTIDE SEQUENCE [LARGE SCALE GENOMIC DNA]</scope>
    <source>
        <strain evidence="3 4">MF47</strain>
    </source>
</reference>
<proteinExistence type="inferred from homology"/>